<organism evidence="2">
    <name type="scientific">Campylobacter jejuni</name>
    <dbReference type="NCBI Taxonomy" id="197"/>
    <lineage>
        <taxon>Bacteria</taxon>
        <taxon>Pseudomonadati</taxon>
        <taxon>Campylobacterota</taxon>
        <taxon>Epsilonproteobacteria</taxon>
        <taxon>Campylobacterales</taxon>
        <taxon>Campylobacteraceae</taxon>
        <taxon>Campylobacter</taxon>
    </lineage>
</organism>
<dbReference type="AlphaFoldDB" id="A0A6F9JMM9"/>
<dbReference type="EMBL" id="AANJCZ010000025">
    <property type="protein sequence ID" value="EDP0120730.1"/>
    <property type="molecule type" value="Genomic_DNA"/>
</dbReference>
<comment type="caution">
    <text evidence="2">The sequence shown here is derived from an EMBL/GenBank/DDBJ whole genome shotgun (WGS) entry which is preliminary data.</text>
</comment>
<keyword evidence="1" id="KW-0472">Membrane</keyword>
<gene>
    <name evidence="2" type="ORF">GQ909_07535</name>
</gene>
<proteinExistence type="predicted"/>
<name>A0A6F9JMM9_CAMJU</name>
<sequence>MKKAYVLIWTIFLILLISLWMSLTLNISSYTPKIIQDSYYYLQAQILSHNATQFSKYFLYQAKQENKECLDNIYFNYTKALIKIKYFYPIAQCVNFKFSNFNP</sequence>
<protein>
    <recommendedName>
        <fullName evidence="3">Transmembrane protein</fullName>
    </recommendedName>
</protein>
<keyword evidence="1" id="KW-0812">Transmembrane</keyword>
<evidence type="ECO:0008006" key="3">
    <source>
        <dbReference type="Google" id="ProtNLM"/>
    </source>
</evidence>
<evidence type="ECO:0000313" key="2">
    <source>
        <dbReference type="EMBL" id="EDP0120730.1"/>
    </source>
</evidence>
<accession>A0A6F9JMM9</accession>
<keyword evidence="1" id="KW-1133">Transmembrane helix</keyword>
<reference evidence="2" key="1">
    <citation type="submission" date="2019-12" db="EMBL/GenBank/DDBJ databases">
        <authorList>
            <consortium name="GenomeTrakr network: Whole genome sequencing for foodborne pathogen traceback"/>
        </authorList>
    </citation>
    <scope>NUCLEOTIDE SEQUENCE</scope>
    <source>
        <strain evidence="2">PNUSAC014198</strain>
    </source>
</reference>
<evidence type="ECO:0000256" key="1">
    <source>
        <dbReference type="SAM" id="Phobius"/>
    </source>
</evidence>
<feature type="transmembrane region" description="Helical" evidence="1">
    <location>
        <begin position="6"/>
        <end position="25"/>
    </location>
</feature>
<feature type="non-terminal residue" evidence="2">
    <location>
        <position position="103"/>
    </location>
</feature>